<sequence length="85" mass="9922">MTKEQFLKLAAEAYDKGANFSITFHDHRAEEMAADLAEDLTKGYGIAFKDHKYRDTESCWKKYQSEDCQVECIIFYNKEDEQLAV</sequence>
<dbReference type="EMBL" id="VTEH01000006">
    <property type="protein sequence ID" value="TYR75542.1"/>
    <property type="molecule type" value="Genomic_DNA"/>
</dbReference>
<name>A0A5D4KED9_9BACI</name>
<accession>A0A5D4KED9</accession>
<proteinExistence type="predicted"/>
<dbReference type="Proteomes" id="UP000323317">
    <property type="component" value="Unassembled WGS sequence"/>
</dbReference>
<organism evidence="1 2">
    <name type="scientific">Rossellomorea vietnamensis</name>
    <dbReference type="NCBI Taxonomy" id="218284"/>
    <lineage>
        <taxon>Bacteria</taxon>
        <taxon>Bacillati</taxon>
        <taxon>Bacillota</taxon>
        <taxon>Bacilli</taxon>
        <taxon>Bacillales</taxon>
        <taxon>Bacillaceae</taxon>
        <taxon>Rossellomorea</taxon>
    </lineage>
</organism>
<evidence type="ECO:0000313" key="2">
    <source>
        <dbReference type="Proteomes" id="UP000323317"/>
    </source>
</evidence>
<dbReference type="RefSeq" id="WP_148946720.1">
    <property type="nucleotide sequence ID" value="NZ_VTEH01000006.1"/>
</dbReference>
<evidence type="ECO:0000313" key="1">
    <source>
        <dbReference type="EMBL" id="TYR75542.1"/>
    </source>
</evidence>
<gene>
    <name evidence="1" type="ORF">FZC79_10245</name>
</gene>
<dbReference type="AlphaFoldDB" id="A0A5D4KED9"/>
<reference evidence="1 2" key="1">
    <citation type="submission" date="2019-08" db="EMBL/GenBank/DDBJ databases">
        <title>Bacillus genomes from the desert of Cuatro Cienegas, Coahuila.</title>
        <authorList>
            <person name="Olmedo-Alvarez G."/>
        </authorList>
    </citation>
    <scope>NUCLEOTIDE SEQUENCE [LARGE SCALE GENOMIC DNA]</scope>
    <source>
        <strain evidence="1 2">CH40_1T</strain>
    </source>
</reference>
<comment type="caution">
    <text evidence="1">The sequence shown here is derived from an EMBL/GenBank/DDBJ whole genome shotgun (WGS) entry which is preliminary data.</text>
</comment>
<protein>
    <submittedName>
        <fullName evidence="1">Uncharacterized protein</fullName>
    </submittedName>
</protein>